<gene>
    <name evidence="1" type="ORF">E3U43_008737</name>
</gene>
<dbReference type="Proteomes" id="UP000793456">
    <property type="component" value="Chromosome I"/>
</dbReference>
<sequence length="206" mass="23651">MQKQQQERLKQENLQHHDLIQSDFQDSYRNLTIKTMMMLEWLVAHCVKASYIMKVDSDIFVHVYNLVKLLLNPNTAKQNYMSGLVWWHSPVLRNPSNKFYMPEAVIAEPEYPPYPLGMAYVMSLDLPGKILGVSPQIKPLYIEDVYLGLCLTRLGISPIDPPENTMFVVKTTHPLSDCSISKVIAVTTTSISQITSYWKRSKQAKC</sequence>
<proteinExistence type="predicted"/>
<evidence type="ECO:0000313" key="1">
    <source>
        <dbReference type="EMBL" id="TMS23431.1"/>
    </source>
</evidence>
<accession>A0ACD3RWT3</accession>
<dbReference type="EMBL" id="CM011674">
    <property type="protein sequence ID" value="TMS23431.1"/>
    <property type="molecule type" value="Genomic_DNA"/>
</dbReference>
<organism evidence="1 2">
    <name type="scientific">Larimichthys crocea</name>
    <name type="common">Large yellow croaker</name>
    <name type="synonym">Pseudosciaena crocea</name>
    <dbReference type="NCBI Taxonomy" id="215358"/>
    <lineage>
        <taxon>Eukaryota</taxon>
        <taxon>Metazoa</taxon>
        <taxon>Chordata</taxon>
        <taxon>Craniata</taxon>
        <taxon>Vertebrata</taxon>
        <taxon>Euteleostomi</taxon>
        <taxon>Actinopterygii</taxon>
        <taxon>Neopterygii</taxon>
        <taxon>Teleostei</taxon>
        <taxon>Neoteleostei</taxon>
        <taxon>Acanthomorphata</taxon>
        <taxon>Eupercaria</taxon>
        <taxon>Sciaenidae</taxon>
        <taxon>Larimichthys</taxon>
    </lineage>
</organism>
<reference evidence="1" key="1">
    <citation type="submission" date="2018-11" db="EMBL/GenBank/DDBJ databases">
        <title>The sequence and de novo assembly of Larimichthys crocea genome using PacBio and Hi-C technologies.</title>
        <authorList>
            <person name="Xu P."/>
            <person name="Chen B."/>
            <person name="Zhou Z."/>
            <person name="Ke Q."/>
            <person name="Wu Y."/>
            <person name="Bai H."/>
            <person name="Pu F."/>
        </authorList>
    </citation>
    <scope>NUCLEOTIDE SEQUENCE</scope>
    <source>
        <tissue evidence="1">Muscle</tissue>
    </source>
</reference>
<comment type="caution">
    <text evidence="1">The sequence shown here is derived from an EMBL/GenBank/DDBJ whole genome shotgun (WGS) entry which is preliminary data.</text>
</comment>
<protein>
    <submittedName>
        <fullName evidence="1">Uncharacterized protein</fullName>
    </submittedName>
</protein>
<name>A0ACD3RWT3_LARCR</name>
<keyword evidence="2" id="KW-1185">Reference proteome</keyword>
<evidence type="ECO:0000313" key="2">
    <source>
        <dbReference type="Proteomes" id="UP000793456"/>
    </source>
</evidence>